<keyword evidence="3" id="KW-0812">Transmembrane</keyword>
<keyword evidence="6" id="KW-1185">Reference proteome</keyword>
<name>A0AAV7K6S7_9METZ</name>
<dbReference type="Pfam" id="PF00226">
    <property type="entry name" value="DnaJ"/>
    <property type="match status" value="1"/>
</dbReference>
<dbReference type="GO" id="GO:0005739">
    <property type="term" value="C:mitochondrion"/>
    <property type="evidence" value="ECO:0007669"/>
    <property type="project" value="GOC"/>
</dbReference>
<keyword evidence="3" id="KW-0472">Membrane</keyword>
<protein>
    <submittedName>
        <fullName evidence="5">DnaJ-like subfamily C member 11</fullName>
    </submittedName>
</protein>
<dbReference type="Proteomes" id="UP001165289">
    <property type="component" value="Unassembled WGS sequence"/>
</dbReference>
<sequence>MASNFDEIRFGFEEGERVLPEQDSDPDNNTLSPRMEGRDGEYYSVLNVAREANEYELKQAFNQMVLRYHPDRYTDPVEKQTAQELFHKVREAYGVLRDPAKRAVYDTHGRKGLELNWTVAIRDPKLHEHEVFMRMREEINEIQSYSPSGVFSATLDLSKIERIQSTNGIDLTRAGQYIQTKNISIQENISTPLGPMTRLNLGGAVSLDEKGGTGQFTLGVAHTSSNGLFTRLSGSIGNWPSLRIQLRKQLFDRVNMNLIGMVRFAGPYFECIGVPTFTTRFGDKTHGSLQLHIGRSGFKIIPVISRQITTNLIVSAKLDTDPVNHSVRLECSYVPIKQYVITVGVKFALKSHKLKYSLQRSFSEHSSLCVSFSFEYPGGVSLKFSLTRYDHTFILPIRFSDSITIQKGLYAHLLPLALYGFSYALFYSPFFNWTRKKLNEDELRVKEQQYKKETSRQAEVNLMTEAYDRSHAYESEREGLIIREAWFGLLRSRSGMAEQLISEGLPCVLDVTIPLQCLVKDSKLELTDTSKVHLAGFYDVYKGEKKDLNVKYYFRGELHEVTVDDCHPLSIPKRSHQLRP</sequence>
<evidence type="ECO:0000256" key="2">
    <source>
        <dbReference type="SAM" id="MobiDB-lite"/>
    </source>
</evidence>
<evidence type="ECO:0000256" key="3">
    <source>
        <dbReference type="SAM" id="Phobius"/>
    </source>
</evidence>
<dbReference type="Pfam" id="PF11875">
    <property type="entry name" value="DnaJ-like_C11_C"/>
    <property type="match status" value="1"/>
</dbReference>
<keyword evidence="3" id="KW-1133">Transmembrane helix</keyword>
<dbReference type="InterPro" id="IPR036869">
    <property type="entry name" value="J_dom_sf"/>
</dbReference>
<dbReference type="PANTHER" id="PTHR44157:SF1">
    <property type="entry name" value="DNAJ HOMOLOG SUBFAMILY C MEMBER 11"/>
    <property type="match status" value="1"/>
</dbReference>
<dbReference type="InterPro" id="IPR024586">
    <property type="entry name" value="DnaJ-like_C11_C"/>
</dbReference>
<dbReference type="EMBL" id="JAKMXF010000144">
    <property type="protein sequence ID" value="KAI6656499.1"/>
    <property type="molecule type" value="Genomic_DNA"/>
</dbReference>
<feature type="region of interest" description="Disordered" evidence="2">
    <location>
        <begin position="16"/>
        <end position="37"/>
    </location>
</feature>
<dbReference type="SMART" id="SM00271">
    <property type="entry name" value="DnaJ"/>
    <property type="match status" value="1"/>
</dbReference>
<feature type="transmembrane region" description="Helical" evidence="3">
    <location>
        <begin position="409"/>
        <end position="427"/>
    </location>
</feature>
<dbReference type="Gene3D" id="1.10.287.110">
    <property type="entry name" value="DnaJ domain"/>
    <property type="match status" value="1"/>
</dbReference>
<evidence type="ECO:0000313" key="5">
    <source>
        <dbReference type="EMBL" id="KAI6656499.1"/>
    </source>
</evidence>
<reference evidence="5 6" key="1">
    <citation type="journal article" date="2023" name="BMC Biol.">
        <title>The compact genome of the sponge Oopsacas minuta (Hexactinellida) is lacking key metazoan core genes.</title>
        <authorList>
            <person name="Santini S."/>
            <person name="Schenkelaars Q."/>
            <person name="Jourda C."/>
            <person name="Duchesne M."/>
            <person name="Belahbib H."/>
            <person name="Rocher C."/>
            <person name="Selva M."/>
            <person name="Riesgo A."/>
            <person name="Vervoort M."/>
            <person name="Leys S.P."/>
            <person name="Kodjabachian L."/>
            <person name="Le Bivic A."/>
            <person name="Borchiellini C."/>
            <person name="Claverie J.M."/>
            <person name="Renard E."/>
        </authorList>
    </citation>
    <scope>NUCLEOTIDE SEQUENCE [LARGE SCALE GENOMIC DNA]</scope>
    <source>
        <strain evidence="5">SPO-2</strain>
    </source>
</reference>
<evidence type="ECO:0000259" key="4">
    <source>
        <dbReference type="PROSITE" id="PS50076"/>
    </source>
</evidence>
<dbReference type="PRINTS" id="PR00625">
    <property type="entry name" value="JDOMAIN"/>
</dbReference>
<dbReference type="GO" id="GO:0042407">
    <property type="term" value="P:cristae formation"/>
    <property type="evidence" value="ECO:0007669"/>
    <property type="project" value="TreeGrafter"/>
</dbReference>
<dbReference type="InterPro" id="IPR001623">
    <property type="entry name" value="DnaJ_domain"/>
</dbReference>
<keyword evidence="1" id="KW-0143">Chaperone</keyword>
<dbReference type="PANTHER" id="PTHR44157">
    <property type="entry name" value="DNAJ HOMOLOG SUBFAMILY C MEMBER 11"/>
    <property type="match status" value="1"/>
</dbReference>
<comment type="caution">
    <text evidence="5">The sequence shown here is derived from an EMBL/GenBank/DDBJ whole genome shotgun (WGS) entry which is preliminary data.</text>
</comment>
<organism evidence="5 6">
    <name type="scientific">Oopsacas minuta</name>
    <dbReference type="NCBI Taxonomy" id="111878"/>
    <lineage>
        <taxon>Eukaryota</taxon>
        <taxon>Metazoa</taxon>
        <taxon>Porifera</taxon>
        <taxon>Hexactinellida</taxon>
        <taxon>Hexasterophora</taxon>
        <taxon>Lyssacinosida</taxon>
        <taxon>Leucopsacidae</taxon>
        <taxon>Oopsacas</taxon>
    </lineage>
</organism>
<accession>A0AAV7K6S7</accession>
<dbReference type="InterPro" id="IPR052243">
    <property type="entry name" value="Mito_inner_membrane_organizer"/>
</dbReference>
<dbReference type="CDD" id="cd06257">
    <property type="entry name" value="DnaJ"/>
    <property type="match status" value="1"/>
</dbReference>
<evidence type="ECO:0000256" key="1">
    <source>
        <dbReference type="ARBA" id="ARBA00023186"/>
    </source>
</evidence>
<dbReference type="InterPro" id="IPR055225">
    <property type="entry name" value="DNAJC11-like_beta-barrel"/>
</dbReference>
<dbReference type="Pfam" id="PF22774">
    <property type="entry name" value="DNAJC11_beta-barrel"/>
    <property type="match status" value="1"/>
</dbReference>
<evidence type="ECO:0000313" key="6">
    <source>
        <dbReference type="Proteomes" id="UP001165289"/>
    </source>
</evidence>
<dbReference type="PROSITE" id="PS50076">
    <property type="entry name" value="DNAJ_2"/>
    <property type="match status" value="1"/>
</dbReference>
<proteinExistence type="predicted"/>
<feature type="domain" description="J" evidence="4">
    <location>
        <begin position="41"/>
        <end position="109"/>
    </location>
</feature>
<gene>
    <name evidence="5" type="ORF">LOD99_1295</name>
</gene>
<dbReference type="AlphaFoldDB" id="A0AAV7K6S7"/>
<dbReference type="SUPFAM" id="SSF46565">
    <property type="entry name" value="Chaperone J-domain"/>
    <property type="match status" value="1"/>
</dbReference>